<feature type="compositionally biased region" description="Low complexity" evidence="1">
    <location>
        <begin position="430"/>
        <end position="449"/>
    </location>
</feature>
<feature type="compositionally biased region" description="Polar residues" evidence="1">
    <location>
        <begin position="128"/>
        <end position="174"/>
    </location>
</feature>
<feature type="region of interest" description="Disordered" evidence="1">
    <location>
        <begin position="300"/>
        <end position="319"/>
    </location>
</feature>
<reference evidence="2 3" key="1">
    <citation type="journal article" date="2023" name="Elife">
        <title>Identification of key yeast species and microbe-microbe interactions impacting larval growth of Drosophila in the wild.</title>
        <authorList>
            <person name="Mure A."/>
            <person name="Sugiura Y."/>
            <person name="Maeda R."/>
            <person name="Honda K."/>
            <person name="Sakurai N."/>
            <person name="Takahashi Y."/>
            <person name="Watada M."/>
            <person name="Katoh T."/>
            <person name="Gotoh A."/>
            <person name="Gotoh Y."/>
            <person name="Taniguchi I."/>
            <person name="Nakamura K."/>
            <person name="Hayashi T."/>
            <person name="Katayama T."/>
            <person name="Uemura T."/>
            <person name="Hattori Y."/>
        </authorList>
    </citation>
    <scope>NUCLEOTIDE SEQUENCE [LARGE SCALE GENOMIC DNA]</scope>
    <source>
        <strain evidence="2 3">SC-9</strain>
    </source>
</reference>
<feature type="compositionally biased region" description="Polar residues" evidence="1">
    <location>
        <begin position="51"/>
        <end position="65"/>
    </location>
</feature>
<keyword evidence="3" id="KW-1185">Reference proteome</keyword>
<dbReference type="RefSeq" id="XP_064849778.1">
    <property type="nucleotide sequence ID" value="XM_064993706.1"/>
</dbReference>
<feature type="compositionally biased region" description="Polar residues" evidence="1">
    <location>
        <begin position="104"/>
        <end position="114"/>
    </location>
</feature>
<feature type="compositionally biased region" description="Low complexity" evidence="1">
    <location>
        <begin position="672"/>
        <end position="681"/>
    </location>
</feature>
<comment type="caution">
    <text evidence="2">The sequence shown here is derived from an EMBL/GenBank/DDBJ whole genome shotgun (WGS) entry which is preliminary data.</text>
</comment>
<organism evidence="2 3">
    <name type="scientific">Saccharomycopsis crataegensis</name>
    <dbReference type="NCBI Taxonomy" id="43959"/>
    <lineage>
        <taxon>Eukaryota</taxon>
        <taxon>Fungi</taxon>
        <taxon>Dikarya</taxon>
        <taxon>Ascomycota</taxon>
        <taxon>Saccharomycotina</taxon>
        <taxon>Saccharomycetes</taxon>
        <taxon>Saccharomycopsidaceae</taxon>
        <taxon>Saccharomycopsis</taxon>
    </lineage>
</organism>
<dbReference type="GeneID" id="90070757"/>
<evidence type="ECO:0000313" key="2">
    <source>
        <dbReference type="EMBL" id="GMM32778.1"/>
    </source>
</evidence>
<proteinExistence type="predicted"/>
<dbReference type="EMBL" id="BTFZ01000001">
    <property type="protein sequence ID" value="GMM32778.1"/>
    <property type="molecule type" value="Genomic_DNA"/>
</dbReference>
<feature type="region of interest" description="Disordered" evidence="1">
    <location>
        <begin position="1"/>
        <end position="78"/>
    </location>
</feature>
<evidence type="ECO:0000256" key="1">
    <source>
        <dbReference type="SAM" id="MobiDB-lite"/>
    </source>
</evidence>
<dbReference type="Proteomes" id="UP001360560">
    <property type="component" value="Unassembled WGS sequence"/>
</dbReference>
<feature type="region of interest" description="Disordered" evidence="1">
    <location>
        <begin position="670"/>
        <end position="690"/>
    </location>
</feature>
<feature type="compositionally biased region" description="Basic and acidic residues" evidence="1">
    <location>
        <begin position="450"/>
        <end position="464"/>
    </location>
</feature>
<feature type="region of interest" description="Disordered" evidence="1">
    <location>
        <begin position="429"/>
        <end position="476"/>
    </location>
</feature>
<feature type="region of interest" description="Disordered" evidence="1">
    <location>
        <begin position="581"/>
        <end position="622"/>
    </location>
</feature>
<accession>A0AAV5QDC1</accession>
<feature type="region of interest" description="Disordered" evidence="1">
    <location>
        <begin position="510"/>
        <end position="532"/>
    </location>
</feature>
<feature type="compositionally biased region" description="Low complexity" evidence="1">
    <location>
        <begin position="15"/>
        <end position="31"/>
    </location>
</feature>
<feature type="region of interest" description="Disordered" evidence="1">
    <location>
        <begin position="103"/>
        <end position="244"/>
    </location>
</feature>
<name>A0AAV5QDC1_9ASCO</name>
<feature type="region of interest" description="Disordered" evidence="1">
    <location>
        <begin position="405"/>
        <end position="424"/>
    </location>
</feature>
<feature type="region of interest" description="Disordered" evidence="1">
    <location>
        <begin position="258"/>
        <end position="292"/>
    </location>
</feature>
<sequence>MVSWNFKKNKHSKSNHPVSSKSTTMMTTLTSGDPGTTATNHPKELLKHTTKSTGALSSMASNNDDAGSDPLSPQELSTLQGSTASMFNRSNVNSYYKFSGTIPLENSNANNDFTRTQDRIPPSKVMHPNNTSATDTAIITTNEDSEKVSSTPSTLKQTGLSSNKNLSRSGSGNEINKKLPKKQSNRNLQKDGDISKKKPRRKSLFGLFARSSSGDSLENPLPNQKDMMTSLGNTKIEDNDKSTIKPKIDSLDNIVAAPKKIQNDDDSDDLISPASERFPRKSPEPDDEEINSSKLIIIKSNDSDNNEINEQQSSKQDHKAIDATADLSNPFFMKHLAKKYSNVNPILPSSPVLSDVSSGIPVTSNPDKNFEFGTNIDTQLSGASSPNMVRRNSLIFERNVQEQPSFSRRSSFLHNPNSSPHQLISKKSASSLHLRGSSPGSPSSPNFSHFFEKPTKPNDDDLTRRRSSSSTASLTCPPGLKSIPNHYILDDYISPVLDSAVNLNLETTNTSISDPLSGTGGGDISPSSSSGINLILEKSPRRPSIIETSLNNYLDKTLNSNSNTSGDAATATMTKKLASSSSTSLLLRSNDDAGPGVPPPESDLTTSPAYKSKSNETSEGSCYSRRNSLYVGLSPYPPRKKSVSSATLGHHCHLNKSVTELNNGSTPVRVKSNTVSSNTSTIRDRETEPQSGLRVHTFGNGAPVAKAIDFNSYAELLDMENSVGDGFYTYSMDNDKNTAVDDASPRNEEFYDALTSPAKTQSFDIKKIET</sequence>
<feature type="compositionally biased region" description="Basic and acidic residues" evidence="1">
    <location>
        <begin position="235"/>
        <end position="244"/>
    </location>
</feature>
<dbReference type="AlphaFoldDB" id="A0AAV5QDC1"/>
<evidence type="ECO:0000313" key="3">
    <source>
        <dbReference type="Proteomes" id="UP001360560"/>
    </source>
</evidence>
<gene>
    <name evidence="2" type="ORF">DASC09_001030</name>
</gene>
<protein>
    <submittedName>
        <fullName evidence="2">Uncharacterized protein</fullName>
    </submittedName>
</protein>